<dbReference type="EMBL" id="UYRU01072993">
    <property type="protein sequence ID" value="VDN22928.1"/>
    <property type="molecule type" value="Genomic_DNA"/>
</dbReference>
<name>A0A3P7MK92_DIBLA</name>
<protein>
    <submittedName>
        <fullName evidence="1">Uncharacterized protein</fullName>
    </submittedName>
</protein>
<proteinExistence type="predicted"/>
<dbReference type="Proteomes" id="UP000281553">
    <property type="component" value="Unassembled WGS sequence"/>
</dbReference>
<evidence type="ECO:0000313" key="2">
    <source>
        <dbReference type="Proteomes" id="UP000281553"/>
    </source>
</evidence>
<organism evidence="1 2">
    <name type="scientific">Dibothriocephalus latus</name>
    <name type="common">Fish tapeworm</name>
    <name type="synonym">Diphyllobothrium latum</name>
    <dbReference type="NCBI Taxonomy" id="60516"/>
    <lineage>
        <taxon>Eukaryota</taxon>
        <taxon>Metazoa</taxon>
        <taxon>Spiralia</taxon>
        <taxon>Lophotrochozoa</taxon>
        <taxon>Platyhelminthes</taxon>
        <taxon>Cestoda</taxon>
        <taxon>Eucestoda</taxon>
        <taxon>Diphyllobothriidea</taxon>
        <taxon>Diphyllobothriidae</taxon>
        <taxon>Dibothriocephalus</taxon>
    </lineage>
</organism>
<keyword evidence="2" id="KW-1185">Reference proteome</keyword>
<dbReference type="AlphaFoldDB" id="A0A3P7MK92"/>
<gene>
    <name evidence="1" type="ORF">DILT_LOCUS14157</name>
</gene>
<reference evidence="1 2" key="1">
    <citation type="submission" date="2018-11" db="EMBL/GenBank/DDBJ databases">
        <authorList>
            <consortium name="Pathogen Informatics"/>
        </authorList>
    </citation>
    <scope>NUCLEOTIDE SEQUENCE [LARGE SCALE GENOMIC DNA]</scope>
</reference>
<evidence type="ECO:0000313" key="1">
    <source>
        <dbReference type="EMBL" id="VDN22928.1"/>
    </source>
</evidence>
<sequence>MSVSTTGTGFNYPLSDFEEAAIIDTVQFTGAILLKESKLSSLGDVPTKILKVIASELAKPLSIPFEAPFEAEYLSVNLKSTWITRLYKN</sequence>
<accession>A0A3P7MK92</accession>